<dbReference type="Proteomes" id="UP000575083">
    <property type="component" value="Unassembled WGS sequence"/>
</dbReference>
<organism evidence="1 2">
    <name type="scientific">Acidovorax soli</name>
    <dbReference type="NCBI Taxonomy" id="592050"/>
    <lineage>
        <taxon>Bacteria</taxon>
        <taxon>Pseudomonadati</taxon>
        <taxon>Pseudomonadota</taxon>
        <taxon>Betaproteobacteria</taxon>
        <taxon>Burkholderiales</taxon>
        <taxon>Comamonadaceae</taxon>
        <taxon>Acidovorax</taxon>
    </lineage>
</organism>
<proteinExistence type="predicted"/>
<dbReference type="EMBL" id="JACHLK010000039">
    <property type="protein sequence ID" value="MBB6564347.1"/>
    <property type="molecule type" value="Genomic_DNA"/>
</dbReference>
<dbReference type="RefSeq" id="WP_184866300.1">
    <property type="nucleotide sequence ID" value="NZ_JACHLK010000039.1"/>
</dbReference>
<keyword evidence="2" id="KW-1185">Reference proteome</keyword>
<name>A0A7X0UDC7_9BURK</name>
<evidence type="ECO:0000313" key="1">
    <source>
        <dbReference type="EMBL" id="MBB6564347.1"/>
    </source>
</evidence>
<dbReference type="AlphaFoldDB" id="A0A7X0UDC7"/>
<protein>
    <submittedName>
        <fullName evidence="1">Uncharacterized protein</fullName>
    </submittedName>
</protein>
<sequence>MAGLRDSTLKALERDLGRDVSQEEGSCSSYREVYDLHINDVRKLAPLDADRYIRYLLGGSSIGNAKLFAYFVAKEGMDIDHWMENYYEKE</sequence>
<accession>A0A7X0UDC7</accession>
<reference evidence="1 2" key="1">
    <citation type="submission" date="2020-08" db="EMBL/GenBank/DDBJ databases">
        <title>Functional genomics of gut bacteria from endangered species of beetles.</title>
        <authorList>
            <person name="Carlos-Shanley C."/>
        </authorList>
    </citation>
    <scope>NUCLEOTIDE SEQUENCE [LARGE SCALE GENOMIC DNA]</scope>
    <source>
        <strain evidence="1 2">S00198</strain>
    </source>
</reference>
<comment type="caution">
    <text evidence="1">The sequence shown here is derived from an EMBL/GenBank/DDBJ whole genome shotgun (WGS) entry which is preliminary data.</text>
</comment>
<evidence type="ECO:0000313" key="2">
    <source>
        <dbReference type="Proteomes" id="UP000575083"/>
    </source>
</evidence>
<gene>
    <name evidence="1" type="ORF">HNP48_007074</name>
</gene>